<evidence type="ECO:0000256" key="2">
    <source>
        <dbReference type="SAM" id="MobiDB-lite"/>
    </source>
</evidence>
<keyword evidence="1" id="KW-0175">Coiled coil</keyword>
<feature type="region of interest" description="Disordered" evidence="2">
    <location>
        <begin position="1"/>
        <end position="21"/>
    </location>
</feature>
<feature type="coiled-coil region" evidence="1">
    <location>
        <begin position="22"/>
        <end position="79"/>
    </location>
</feature>
<evidence type="ECO:0000313" key="3">
    <source>
        <dbReference type="EMBL" id="CAL1595935.1"/>
    </source>
</evidence>
<protein>
    <submittedName>
        <fullName evidence="3">Uncharacterized protein</fullName>
    </submittedName>
</protein>
<dbReference type="Proteomes" id="UP001497482">
    <property type="component" value="Chromosome 20"/>
</dbReference>
<evidence type="ECO:0000256" key="1">
    <source>
        <dbReference type="SAM" id="Coils"/>
    </source>
</evidence>
<feature type="compositionally biased region" description="Polar residues" evidence="2">
    <location>
        <begin position="280"/>
        <end position="297"/>
    </location>
</feature>
<dbReference type="EMBL" id="OZ035842">
    <property type="protein sequence ID" value="CAL1595935.1"/>
    <property type="molecule type" value="Genomic_DNA"/>
</dbReference>
<sequence length="324" mass="37107">MADKDKAIVTRSRGPDKEDSGLQTLLREIRAVSSKIEKVEQQMISKVDALQLSLERTLREELKQLKDNFDEEIGSLKCAAGPLRLPPRRVELPPRGVELRPLQETKHGDAEELLPTQNRLNKLVRRANSTLGCSLDSVEEVRDRRPLDSVEEVRNRRLLDSVEVVRDRRPLDSVEEVRDRRPLDSVEEVRDRRPLDSVEEVRDRRPLDSVEVVRDRRPLDSVEEVRDRRPLDSVEEVRDRRPLDSVEERLGNAQERLNTTCSSSKETGEVFGLRYGTTGTGRSTDPSSAASKRSPQRNQREQVKRGLIQPKAIVKEPLQNIEIS</sequence>
<feature type="region of interest" description="Disordered" evidence="2">
    <location>
        <begin position="263"/>
        <end position="324"/>
    </location>
</feature>
<organism evidence="3 4">
    <name type="scientific">Knipowitschia caucasica</name>
    <name type="common">Caucasian dwarf goby</name>
    <name type="synonym">Pomatoschistus caucasicus</name>
    <dbReference type="NCBI Taxonomy" id="637954"/>
    <lineage>
        <taxon>Eukaryota</taxon>
        <taxon>Metazoa</taxon>
        <taxon>Chordata</taxon>
        <taxon>Craniata</taxon>
        <taxon>Vertebrata</taxon>
        <taxon>Euteleostomi</taxon>
        <taxon>Actinopterygii</taxon>
        <taxon>Neopterygii</taxon>
        <taxon>Teleostei</taxon>
        <taxon>Neoteleostei</taxon>
        <taxon>Acanthomorphata</taxon>
        <taxon>Gobiaria</taxon>
        <taxon>Gobiiformes</taxon>
        <taxon>Gobioidei</taxon>
        <taxon>Gobiidae</taxon>
        <taxon>Gobiinae</taxon>
        <taxon>Knipowitschia</taxon>
    </lineage>
</organism>
<feature type="region of interest" description="Disordered" evidence="2">
    <location>
        <begin position="223"/>
        <end position="242"/>
    </location>
</feature>
<proteinExistence type="predicted"/>
<gene>
    <name evidence="3" type="ORF">KC01_LOCUS24659</name>
</gene>
<accession>A0AAV2L6R5</accession>
<evidence type="ECO:0000313" key="4">
    <source>
        <dbReference type="Proteomes" id="UP001497482"/>
    </source>
</evidence>
<dbReference type="AlphaFoldDB" id="A0AAV2L6R5"/>
<keyword evidence="4" id="KW-1185">Reference proteome</keyword>
<reference evidence="3 4" key="1">
    <citation type="submission" date="2024-04" db="EMBL/GenBank/DDBJ databases">
        <authorList>
            <person name="Waldvogel A.-M."/>
            <person name="Schoenle A."/>
        </authorList>
    </citation>
    <scope>NUCLEOTIDE SEQUENCE [LARGE SCALE GENOMIC DNA]</scope>
</reference>
<name>A0AAV2L6R5_KNICA</name>
<feature type="compositionally biased region" description="Basic and acidic residues" evidence="2">
    <location>
        <begin position="1"/>
        <end position="20"/>
    </location>
</feature>